<organism evidence="4 5">
    <name type="scientific">Arthrobacter oryzae</name>
    <dbReference type="NCBI Taxonomy" id="409290"/>
    <lineage>
        <taxon>Bacteria</taxon>
        <taxon>Bacillati</taxon>
        <taxon>Actinomycetota</taxon>
        <taxon>Actinomycetes</taxon>
        <taxon>Micrococcales</taxon>
        <taxon>Micrococcaceae</taxon>
        <taxon>Arthrobacter</taxon>
    </lineage>
</organism>
<dbReference type="AlphaFoldDB" id="A0A3N0C3L2"/>
<evidence type="ECO:0000313" key="5">
    <source>
        <dbReference type="Proteomes" id="UP000273807"/>
    </source>
</evidence>
<keyword evidence="2" id="KW-0812">Transmembrane</keyword>
<comment type="caution">
    <text evidence="4">The sequence shown here is derived from an EMBL/GenBank/DDBJ whole genome shotgun (WGS) entry which is preliminary data.</text>
</comment>
<accession>A0A3N0C3L2</accession>
<keyword evidence="5" id="KW-1185">Reference proteome</keyword>
<keyword evidence="2" id="KW-0472">Membrane</keyword>
<feature type="transmembrane region" description="Helical" evidence="2">
    <location>
        <begin position="256"/>
        <end position="274"/>
    </location>
</feature>
<dbReference type="EMBL" id="RBED01000078">
    <property type="protein sequence ID" value="RNL57259.1"/>
    <property type="molecule type" value="Genomic_DNA"/>
</dbReference>
<dbReference type="PROSITE" id="PS50965">
    <property type="entry name" value="NERD"/>
    <property type="match status" value="1"/>
</dbReference>
<dbReference type="Pfam" id="PF08378">
    <property type="entry name" value="NERD"/>
    <property type="match status" value="1"/>
</dbReference>
<feature type="domain" description="NERD" evidence="3">
    <location>
        <begin position="37"/>
        <end position="150"/>
    </location>
</feature>
<feature type="region of interest" description="Disordered" evidence="1">
    <location>
        <begin position="201"/>
        <end position="252"/>
    </location>
</feature>
<name>A0A3N0C3L2_9MICC</name>
<proteinExistence type="predicted"/>
<evidence type="ECO:0000256" key="1">
    <source>
        <dbReference type="SAM" id="MobiDB-lite"/>
    </source>
</evidence>
<reference evidence="4 5" key="1">
    <citation type="submission" date="2018-10" db="EMBL/GenBank/DDBJ databases">
        <title>Genome sequencing of Arthrobacter oryzae TNB02.</title>
        <authorList>
            <person name="Cho Y.-J."/>
            <person name="Cho A."/>
            <person name="Kim O.-S."/>
        </authorList>
    </citation>
    <scope>NUCLEOTIDE SEQUENCE [LARGE SCALE GENOMIC DNA]</scope>
    <source>
        <strain evidence="4 5">TNB02</strain>
    </source>
</reference>
<evidence type="ECO:0000256" key="2">
    <source>
        <dbReference type="SAM" id="Phobius"/>
    </source>
</evidence>
<sequence>MTAGNGASEQARLANDRVLRLRRQLEQAERDERAWTAGAAGERLVAEKLEELTARGWRILHDVRWPGRPKANLDHIAVGPGGVIVIDAKNWTGNVEVRSGVLRQNGCPRTRETDSALQQGAAVTALLEPQHRYLVQTWLCMVGQSELQATTTNGVKIQGLGSLTAAVDALPPLLTTDEVETIHSYLKRLLAGSVNPSLLTTADMGRSTPILPGPPHGKPSRGASRSPLHLPGGRTRRVPARAAAPRSSKRRSKPTGCLAVFVRVVLVLVFLSILQNVIQGMGKPTPAPPTQPVPGVVKTQPAEIVQREPVRRCPAASGAPTPFTWPPRPGCRPTCWWPTTGNWSALRPMPESPS</sequence>
<protein>
    <submittedName>
        <fullName evidence="4">NERD domain-containing protein</fullName>
    </submittedName>
</protein>
<gene>
    <name evidence="4" type="ORF">D7003_07325</name>
</gene>
<dbReference type="InterPro" id="IPR011528">
    <property type="entry name" value="NERD"/>
</dbReference>
<evidence type="ECO:0000259" key="3">
    <source>
        <dbReference type="PROSITE" id="PS50965"/>
    </source>
</evidence>
<dbReference type="OrthoDB" id="4246706at2"/>
<evidence type="ECO:0000313" key="4">
    <source>
        <dbReference type="EMBL" id="RNL57259.1"/>
    </source>
</evidence>
<dbReference type="RefSeq" id="WP_123254810.1">
    <property type="nucleotide sequence ID" value="NZ_RBED01000078.1"/>
</dbReference>
<dbReference type="Proteomes" id="UP000273807">
    <property type="component" value="Unassembled WGS sequence"/>
</dbReference>
<keyword evidence="2" id="KW-1133">Transmembrane helix</keyword>